<protein>
    <submittedName>
        <fullName evidence="1">Uncharacterized protein</fullName>
    </submittedName>
</protein>
<keyword evidence="2" id="KW-1185">Reference proteome</keyword>
<gene>
    <name evidence="1" type="ORF">JIN85_16865</name>
</gene>
<organism evidence="1 2">
    <name type="scientific">Luteolibacter pohnpeiensis</name>
    <dbReference type="NCBI Taxonomy" id="454153"/>
    <lineage>
        <taxon>Bacteria</taxon>
        <taxon>Pseudomonadati</taxon>
        <taxon>Verrucomicrobiota</taxon>
        <taxon>Verrucomicrobiia</taxon>
        <taxon>Verrucomicrobiales</taxon>
        <taxon>Verrucomicrobiaceae</taxon>
        <taxon>Luteolibacter</taxon>
    </lineage>
</organism>
<dbReference type="AlphaFoldDB" id="A0A934SDX4"/>
<accession>A0A934SDX4</accession>
<sequence length="562" mass="60859">MIFTPPFSVSGESGFALANQRLTFELAQIEDAVLTLQSVGVGTLAFTQPADGSAPVPDTNQKVHCFDATGRRIFTGTAKRRLRWQRGEAAVWQVTISDAWQDYELIDLVGSVTDADGVKSVRPLVKYESGDLSESIRDLLARLQALGAGLQPGEIAETFNVLPMTFAKYTGASALAEMMQWIPDAMTQVDYSGTGLPRLNVRRRSQAEVVKVELGTDLDDTLEILLEDLPDDRPAKVEVQSATRNDKQEIVFVTQVAGDKDAAAKATQNLVASGPENNDVLPTDVYENFVIQTGAAGFSQVAISDNNVAGAVAATSYFAMTPVPASTSYTVWSTPSSGATGTVYTPAPYKFSRPDGTAFGYPVFPLLSESIPDWLVSDYDLLIEDALISGTFYETKDGTTADPSAMVAYLKDQGLIYLLQGYSDNTSGAPYRKYWFYTAVAQFKVINLEYAVAQTLYRKQDFDFIFPPADLADNLFAAQNFLPFKGSASFGPRAPLVPIPGQVLSVLNSPNALWPTARALVESTEIDLVRLSAEVTLGVPSRTAASTLIDRFRSASRDNIAT</sequence>
<comment type="caution">
    <text evidence="1">The sequence shown here is derived from an EMBL/GenBank/DDBJ whole genome shotgun (WGS) entry which is preliminary data.</text>
</comment>
<dbReference type="EMBL" id="JAENIJ010000035">
    <property type="protein sequence ID" value="MBK1884094.1"/>
    <property type="molecule type" value="Genomic_DNA"/>
</dbReference>
<proteinExistence type="predicted"/>
<name>A0A934SDX4_9BACT</name>
<evidence type="ECO:0000313" key="1">
    <source>
        <dbReference type="EMBL" id="MBK1884094.1"/>
    </source>
</evidence>
<evidence type="ECO:0000313" key="2">
    <source>
        <dbReference type="Proteomes" id="UP000603141"/>
    </source>
</evidence>
<reference evidence="1" key="1">
    <citation type="submission" date="2021-01" db="EMBL/GenBank/DDBJ databases">
        <title>Modified the classification status of verrucomicrobia.</title>
        <authorList>
            <person name="Feng X."/>
        </authorList>
    </citation>
    <scope>NUCLEOTIDE SEQUENCE</scope>
    <source>
        <strain evidence="1">KCTC 22041</strain>
    </source>
</reference>
<dbReference type="Proteomes" id="UP000603141">
    <property type="component" value="Unassembled WGS sequence"/>
</dbReference>